<dbReference type="RefSeq" id="XP_042994735.1">
    <property type="nucleotide sequence ID" value="XM_043138801.1"/>
</dbReference>
<dbReference type="KEGG" id="uvi:66062081"/>
<sequence>MIKHSTVSSTDAVETKRHRRDKRNSPSAVEVQAESTSACACRPKHIHRSGYRGVCLESSKPGKRLVSFGRSMLEIPGYYYDEARKKYFKIEKAQTAPSQASWSADAVKRRKLQDSSDKEARRRTQLVKRHIKRPALGAHVALAGLLNRETEPERGPEDGRRRPWDEDVGAAAWAGGLQDKAGIAFAPGPAPARAANMPCLWVGGEVAYATLDEETLVGAYTSTDENDRLLTFGRDDGLLADEPWRSPRLRAEMIRCPQMSSIAYHEPTHRMLLTSREPEHSCGLYLFSPPTEGGAGGARGRWLLGEATHYQRLSIRHRLRDEWHVHKCTPAPPSSNLLCVVGTDAGILTVRADETVAWAGPAPGPSLPAGDARPLPRDIFDQDFQTSNPSVLLAGGRQPRLWIADLRAPPPSSSSSSAAAGGGGGWTHVRLASSVAHLRSVNPHQVLVAGLQHHMALYDVRFLAAARPNDGAAAPLLTFAGYRNAAHFHTGWDVSTELGAVAAAHDDGTVRLFSLRSGRRLRSAALDRVQARAPLKALMFQTAARERLPSLWLGHGHVLKKYSFGVADLDDEA</sequence>
<gene>
    <name evidence="4" type="ORF">UV8b_01303</name>
</gene>
<evidence type="ECO:0000256" key="2">
    <source>
        <dbReference type="ARBA" id="ARBA00022737"/>
    </source>
</evidence>
<keyword evidence="1" id="KW-0853">WD repeat</keyword>
<dbReference type="OrthoDB" id="128867at2759"/>
<evidence type="ECO:0000313" key="4">
    <source>
        <dbReference type="EMBL" id="QUC17062.1"/>
    </source>
</evidence>
<feature type="region of interest" description="Disordered" evidence="3">
    <location>
        <begin position="1"/>
        <end position="34"/>
    </location>
</feature>
<keyword evidence="2" id="KW-0677">Repeat</keyword>
<dbReference type="Proteomes" id="UP000027002">
    <property type="component" value="Chromosome 1"/>
</dbReference>
<keyword evidence="5" id="KW-1185">Reference proteome</keyword>
<reference evidence="4" key="1">
    <citation type="submission" date="2020-03" db="EMBL/GenBank/DDBJ databases">
        <title>A mixture of massive structural variations and highly conserved coding sequences in Ustilaginoidea virens genome.</title>
        <authorList>
            <person name="Zhang K."/>
            <person name="Zhao Z."/>
            <person name="Zhang Z."/>
            <person name="Li Y."/>
            <person name="Hsiang T."/>
            <person name="Sun W."/>
        </authorList>
    </citation>
    <scope>NUCLEOTIDE SEQUENCE</scope>
    <source>
        <strain evidence="4">UV-8b</strain>
    </source>
</reference>
<dbReference type="PANTHER" id="PTHR44472:SF1">
    <property type="entry name" value="DDB1 AND CUL4 ASSOCIATED FACTOR 4"/>
    <property type="match status" value="1"/>
</dbReference>
<feature type="compositionally biased region" description="Basic and acidic residues" evidence="3">
    <location>
        <begin position="148"/>
        <end position="165"/>
    </location>
</feature>
<evidence type="ECO:0000313" key="5">
    <source>
        <dbReference type="Proteomes" id="UP000027002"/>
    </source>
</evidence>
<organism evidence="4 5">
    <name type="scientific">Ustilaginoidea virens</name>
    <name type="common">Rice false smut fungus</name>
    <name type="synonym">Villosiclava virens</name>
    <dbReference type="NCBI Taxonomy" id="1159556"/>
    <lineage>
        <taxon>Eukaryota</taxon>
        <taxon>Fungi</taxon>
        <taxon>Dikarya</taxon>
        <taxon>Ascomycota</taxon>
        <taxon>Pezizomycotina</taxon>
        <taxon>Sordariomycetes</taxon>
        <taxon>Hypocreomycetidae</taxon>
        <taxon>Hypocreales</taxon>
        <taxon>Clavicipitaceae</taxon>
        <taxon>Ustilaginoidea</taxon>
    </lineage>
</organism>
<name>A0A8E5MF46_USTVR</name>
<evidence type="ECO:0008006" key="6">
    <source>
        <dbReference type="Google" id="ProtNLM"/>
    </source>
</evidence>
<protein>
    <recommendedName>
        <fullName evidence="6">Myocyte-specific enhancer factor 2d</fullName>
    </recommendedName>
</protein>
<evidence type="ECO:0000256" key="3">
    <source>
        <dbReference type="SAM" id="MobiDB-lite"/>
    </source>
</evidence>
<dbReference type="PANTHER" id="PTHR44472">
    <property type="entry name" value="DDB1- AND CUL4-ASSOCIATED FACTOR 4-RELATED"/>
    <property type="match status" value="1"/>
</dbReference>
<dbReference type="GeneID" id="66062081"/>
<feature type="region of interest" description="Disordered" evidence="3">
    <location>
        <begin position="144"/>
        <end position="165"/>
    </location>
</feature>
<accession>A0A8E5MF46</accession>
<feature type="region of interest" description="Disordered" evidence="3">
    <location>
        <begin position="98"/>
        <end position="124"/>
    </location>
</feature>
<dbReference type="EMBL" id="CP072753">
    <property type="protein sequence ID" value="QUC17062.1"/>
    <property type="molecule type" value="Genomic_DNA"/>
</dbReference>
<feature type="compositionally biased region" description="Basic and acidic residues" evidence="3">
    <location>
        <begin position="112"/>
        <end position="122"/>
    </location>
</feature>
<dbReference type="GO" id="GO:0080008">
    <property type="term" value="C:Cul4-RING E3 ubiquitin ligase complex"/>
    <property type="evidence" value="ECO:0007669"/>
    <property type="project" value="TreeGrafter"/>
</dbReference>
<proteinExistence type="predicted"/>
<dbReference type="AlphaFoldDB" id="A0A8E5MF46"/>
<evidence type="ECO:0000256" key="1">
    <source>
        <dbReference type="ARBA" id="ARBA00022574"/>
    </source>
</evidence>
<dbReference type="InterPro" id="IPR052254">
    <property type="entry name" value="CUL4-DDB1_E3_ligase_receptor"/>
</dbReference>
<feature type="compositionally biased region" description="Polar residues" evidence="3">
    <location>
        <begin position="1"/>
        <end position="12"/>
    </location>
</feature>